<dbReference type="Gene3D" id="1.10.1270.10">
    <property type="entry name" value="TrpR-like"/>
    <property type="match status" value="1"/>
</dbReference>
<reference evidence="2" key="1">
    <citation type="submission" date="2011-06" db="EMBL/GenBank/DDBJ databases">
        <title>Complete genome sequence of Paenibacillus mucilaginosus KNP414.</title>
        <authorList>
            <person name="Wang J."/>
            <person name="Hu S."/>
            <person name="Hu X."/>
            <person name="Zhang B."/>
            <person name="Dong D."/>
            <person name="Zhang S."/>
            <person name="Zhao K."/>
            <person name="Wu D."/>
        </authorList>
    </citation>
    <scope>NUCLEOTIDE SEQUENCE [LARGE SCALE GENOMIC DNA]</scope>
    <source>
        <strain evidence="2">KNP414</strain>
    </source>
</reference>
<proteinExistence type="predicted"/>
<name>F8FN94_PAEMK</name>
<protein>
    <submittedName>
        <fullName evidence="1">YerC</fullName>
    </submittedName>
</protein>
<dbReference type="Pfam" id="PF01371">
    <property type="entry name" value="Trp_repressor"/>
    <property type="match status" value="1"/>
</dbReference>
<organism evidence="1 2">
    <name type="scientific">Paenibacillus mucilaginosus (strain KNP414)</name>
    <dbReference type="NCBI Taxonomy" id="1036673"/>
    <lineage>
        <taxon>Bacteria</taxon>
        <taxon>Bacillati</taxon>
        <taxon>Bacillota</taxon>
        <taxon>Bacilli</taxon>
        <taxon>Bacillales</taxon>
        <taxon>Paenibacillaceae</taxon>
        <taxon>Paenibacillus</taxon>
    </lineage>
</organism>
<dbReference type="AlphaFoldDB" id="F8FN94"/>
<evidence type="ECO:0000313" key="1">
    <source>
        <dbReference type="EMBL" id="AEI45764.1"/>
    </source>
</evidence>
<dbReference type="InterPro" id="IPR010921">
    <property type="entry name" value="Trp_repressor/repl_initiator"/>
</dbReference>
<dbReference type="PANTHER" id="PTHR40080">
    <property type="entry name" value="LMO1763 PROTEIN"/>
    <property type="match status" value="1"/>
</dbReference>
<dbReference type="EMBL" id="CP002869">
    <property type="protein sequence ID" value="AEI45764.1"/>
    <property type="molecule type" value="Genomic_DNA"/>
</dbReference>
<dbReference type="PATRIC" id="fig|1036673.3.peg.6768"/>
<dbReference type="NCBIfam" id="TIGR02531">
    <property type="entry name" value="yecD_yerC"/>
    <property type="match status" value="1"/>
</dbReference>
<dbReference type="InterPro" id="IPR013368">
    <property type="entry name" value="YecD_YerC"/>
</dbReference>
<dbReference type="GO" id="GO:0043565">
    <property type="term" value="F:sequence-specific DNA binding"/>
    <property type="evidence" value="ECO:0007669"/>
    <property type="project" value="InterPro"/>
</dbReference>
<dbReference type="KEGG" id="pms:KNP414_07254"/>
<dbReference type="InterPro" id="IPR038116">
    <property type="entry name" value="TrpR-like_sf"/>
</dbReference>
<dbReference type="PANTHER" id="PTHR40080:SF1">
    <property type="entry name" value="TRPR-LIKE PROTEIN YERC_YECD"/>
    <property type="match status" value="1"/>
</dbReference>
<dbReference type="Proteomes" id="UP000006620">
    <property type="component" value="Chromosome"/>
</dbReference>
<dbReference type="InterPro" id="IPR000831">
    <property type="entry name" value="Trp_repress"/>
</dbReference>
<dbReference type="GO" id="GO:0003700">
    <property type="term" value="F:DNA-binding transcription factor activity"/>
    <property type="evidence" value="ECO:0007669"/>
    <property type="project" value="InterPro"/>
</dbReference>
<reference evidence="1 2" key="2">
    <citation type="journal article" date="2013" name="Genome Announc.">
        <title>Genome Sequence of Growth-Improving Paenibacillus mucilaginosus Strain KNP414.</title>
        <authorList>
            <person name="Lu J.J."/>
            <person name="Wang J.F."/>
            <person name="Hu X.F."/>
        </authorList>
    </citation>
    <scope>NUCLEOTIDE SEQUENCE [LARGE SCALE GENOMIC DNA]</scope>
    <source>
        <strain evidence="1 2">KNP414</strain>
    </source>
</reference>
<accession>F8FN94</accession>
<sequence>MFKIARNYVQNCVRNYVQIQQPLTSFRMAERGLSADHQGVEGTMQLKKLNDKAIDQLFEAILTLKDIEECYVFFDDLCTVNEIQSLSQRLEVARMLRKGNTYNQIEAETGASTATISRVKRCLNYGNDGYKMTLERLGR</sequence>
<dbReference type="SUPFAM" id="SSF48295">
    <property type="entry name" value="TrpR-like"/>
    <property type="match status" value="1"/>
</dbReference>
<dbReference type="HOGENOM" id="CLU_1843143_0_0_9"/>
<evidence type="ECO:0000313" key="2">
    <source>
        <dbReference type="Proteomes" id="UP000006620"/>
    </source>
</evidence>
<gene>
    <name evidence="1" type="primary">yerC</name>
    <name evidence="1" type="ordered locus">KNP414_07254</name>
</gene>